<feature type="transmembrane region" description="Helical" evidence="8">
    <location>
        <begin position="343"/>
        <end position="364"/>
    </location>
</feature>
<evidence type="ECO:0000256" key="1">
    <source>
        <dbReference type="ARBA" id="ARBA00004651"/>
    </source>
</evidence>
<keyword evidence="3" id="KW-1003">Cell membrane</keyword>
<dbReference type="PANTHER" id="PTHR32024:SF1">
    <property type="entry name" value="KTR SYSTEM POTASSIUM UPTAKE PROTEIN B"/>
    <property type="match status" value="1"/>
</dbReference>
<protein>
    <submittedName>
        <fullName evidence="9">TrkH family potassium uptake protein</fullName>
    </submittedName>
</protein>
<evidence type="ECO:0000256" key="3">
    <source>
        <dbReference type="ARBA" id="ARBA00022475"/>
    </source>
</evidence>
<dbReference type="Pfam" id="PF02386">
    <property type="entry name" value="TrkH"/>
    <property type="match status" value="1"/>
</dbReference>
<keyword evidence="4 8" id="KW-0812">Transmembrane</keyword>
<dbReference type="RefSeq" id="WP_143783221.1">
    <property type="nucleotide sequence ID" value="NZ_CP041616.1"/>
</dbReference>
<proteinExistence type="predicted"/>
<evidence type="ECO:0000256" key="7">
    <source>
        <dbReference type="ARBA" id="ARBA00023136"/>
    </source>
</evidence>
<dbReference type="AlphaFoldDB" id="A0A516GAJ5"/>
<feature type="transmembrane region" description="Helical" evidence="8">
    <location>
        <begin position="222"/>
        <end position="241"/>
    </location>
</feature>
<dbReference type="GO" id="GO:0030001">
    <property type="term" value="P:metal ion transport"/>
    <property type="evidence" value="ECO:0007669"/>
    <property type="project" value="UniProtKB-ARBA"/>
</dbReference>
<feature type="transmembrane region" description="Helical" evidence="8">
    <location>
        <begin position="300"/>
        <end position="322"/>
    </location>
</feature>
<reference evidence="9 10" key="1">
    <citation type="submission" date="2019-07" db="EMBL/GenBank/DDBJ databases">
        <title>complete genome sequencing of Ornithinimicrobium sp. H23M54.</title>
        <authorList>
            <person name="Bae J.-W."/>
            <person name="Lee S.-Y."/>
        </authorList>
    </citation>
    <scope>NUCLEOTIDE SEQUENCE [LARGE SCALE GENOMIC DNA]</scope>
    <source>
        <strain evidence="9 10">H23M54</strain>
    </source>
</reference>
<comment type="subcellular location">
    <subcellularLocation>
        <location evidence="1">Cell membrane</location>
        <topology evidence="1">Multi-pass membrane protein</topology>
    </subcellularLocation>
</comment>
<accession>A0A516GAJ5</accession>
<name>A0A516GAJ5_9MICO</name>
<dbReference type="PANTHER" id="PTHR32024">
    <property type="entry name" value="TRK SYSTEM POTASSIUM UPTAKE PROTEIN TRKG-RELATED"/>
    <property type="match status" value="1"/>
</dbReference>
<sequence>MSPARLITGAFALAVIVGTLLLLLPISRAPGTPPDVMVAAFTTVSAVCVTGLTTVDTATYWTGFGQVVILALIQVGGLGVMALATLLTLAVRGRLGLRTTLVAQADTHSTSLGDVRVVLGRMVILMLSIETVVAIGLTLRFRAAYDDDWGSALWHGIFHAGSAFNNAGFALFSTNLMGMVTDIWIIGPICLAIVLGGLGFPVLRELWHRWRSPRRWSLHTTLTVWGTVALLVLGIALFWIVEGLPGGTLDGLSPGGQAVGALGGGVFPRTAGFNSVDYGQVRDETEAITTGLMFIGGGSAGTAGGIKITTFLILFAVIAAEIRGQSDVTIGRRRVGTDVQRQALTVALLAVGLVAVATVITLAVTSLPVFDVIFEVVSAFATVGLSTGITPDLPVAAQLVLMALMFIGRVGSITVASALALNTRTRRYRYPEERPIVG</sequence>
<evidence type="ECO:0000256" key="5">
    <source>
        <dbReference type="ARBA" id="ARBA00022989"/>
    </source>
</evidence>
<feature type="transmembrane region" description="Helical" evidence="8">
    <location>
        <begin position="118"/>
        <end position="139"/>
    </location>
</feature>
<evidence type="ECO:0000256" key="2">
    <source>
        <dbReference type="ARBA" id="ARBA00022448"/>
    </source>
</evidence>
<evidence type="ECO:0000256" key="6">
    <source>
        <dbReference type="ARBA" id="ARBA00023065"/>
    </source>
</evidence>
<dbReference type="GO" id="GO:0008324">
    <property type="term" value="F:monoatomic cation transmembrane transporter activity"/>
    <property type="evidence" value="ECO:0007669"/>
    <property type="project" value="InterPro"/>
</dbReference>
<feature type="transmembrane region" description="Helical" evidence="8">
    <location>
        <begin position="38"/>
        <end position="55"/>
    </location>
</feature>
<dbReference type="KEGG" id="orz:FNH13_09500"/>
<feature type="transmembrane region" description="Helical" evidence="8">
    <location>
        <begin position="183"/>
        <end position="202"/>
    </location>
</feature>
<keyword evidence="10" id="KW-1185">Reference proteome</keyword>
<feature type="transmembrane region" description="Helical" evidence="8">
    <location>
        <begin position="67"/>
        <end position="91"/>
    </location>
</feature>
<evidence type="ECO:0000256" key="8">
    <source>
        <dbReference type="SAM" id="Phobius"/>
    </source>
</evidence>
<evidence type="ECO:0000313" key="10">
    <source>
        <dbReference type="Proteomes" id="UP000315395"/>
    </source>
</evidence>
<dbReference type="OrthoDB" id="9810952at2"/>
<dbReference type="GO" id="GO:0005886">
    <property type="term" value="C:plasma membrane"/>
    <property type="evidence" value="ECO:0007669"/>
    <property type="project" value="UniProtKB-SubCell"/>
</dbReference>
<evidence type="ECO:0000313" key="9">
    <source>
        <dbReference type="EMBL" id="QDO88543.1"/>
    </source>
</evidence>
<keyword evidence="5 8" id="KW-1133">Transmembrane helix</keyword>
<dbReference type="InterPro" id="IPR003445">
    <property type="entry name" value="Cat_transpt"/>
</dbReference>
<gene>
    <name evidence="9" type="ORF">FNH13_09500</name>
</gene>
<feature type="transmembrane region" description="Helical" evidence="8">
    <location>
        <begin position="151"/>
        <end position="171"/>
    </location>
</feature>
<dbReference type="Proteomes" id="UP000315395">
    <property type="component" value="Chromosome"/>
</dbReference>
<organism evidence="9 10">
    <name type="scientific">Ornithinimicrobium ciconiae</name>
    <dbReference type="NCBI Taxonomy" id="2594265"/>
    <lineage>
        <taxon>Bacteria</taxon>
        <taxon>Bacillati</taxon>
        <taxon>Actinomycetota</taxon>
        <taxon>Actinomycetes</taxon>
        <taxon>Micrococcales</taxon>
        <taxon>Ornithinimicrobiaceae</taxon>
        <taxon>Ornithinimicrobium</taxon>
    </lineage>
</organism>
<keyword evidence="7 8" id="KW-0472">Membrane</keyword>
<keyword evidence="6" id="KW-0406">Ion transport</keyword>
<feature type="transmembrane region" description="Helical" evidence="8">
    <location>
        <begin position="395"/>
        <end position="421"/>
    </location>
</feature>
<dbReference type="EMBL" id="CP041616">
    <property type="protein sequence ID" value="QDO88543.1"/>
    <property type="molecule type" value="Genomic_DNA"/>
</dbReference>
<keyword evidence="2" id="KW-0813">Transport</keyword>
<evidence type="ECO:0000256" key="4">
    <source>
        <dbReference type="ARBA" id="ARBA00022692"/>
    </source>
</evidence>